<dbReference type="InterPro" id="IPR050068">
    <property type="entry name" value="MurA_subfamily"/>
</dbReference>
<comment type="function">
    <text evidence="12">Cell wall formation. Adds enolpyruvyl to UDP-N-acetylglucosamine.</text>
</comment>
<dbReference type="EC" id="2.5.1.7" evidence="12"/>
<feature type="active site" description="Proton donor" evidence="12">
    <location>
        <position position="119"/>
    </location>
</feature>
<evidence type="ECO:0000256" key="1">
    <source>
        <dbReference type="ARBA" id="ARBA00004496"/>
    </source>
</evidence>
<dbReference type="GO" id="GO:0009252">
    <property type="term" value="P:peptidoglycan biosynthetic process"/>
    <property type="evidence" value="ECO:0007669"/>
    <property type="project" value="UniProtKB-UniRule"/>
</dbReference>
<evidence type="ECO:0000256" key="2">
    <source>
        <dbReference type="ARBA" id="ARBA00004752"/>
    </source>
</evidence>
<dbReference type="PANTHER" id="PTHR43783">
    <property type="entry name" value="UDP-N-ACETYLGLUCOSAMINE 1-CARBOXYVINYLTRANSFERASE"/>
    <property type="match status" value="1"/>
</dbReference>
<comment type="similarity">
    <text evidence="10 12">Belongs to the EPSP synthase family. MurA subfamily.</text>
</comment>
<keyword evidence="4 12" id="KW-0132">Cell division</keyword>
<evidence type="ECO:0000256" key="7">
    <source>
        <dbReference type="ARBA" id="ARBA00022984"/>
    </source>
</evidence>
<feature type="modified residue" description="2-(S-cysteinyl)pyruvic acid O-phosphothioketal" evidence="12">
    <location>
        <position position="119"/>
    </location>
</feature>
<keyword evidence="5 12" id="KW-0808">Transferase</keyword>
<dbReference type="Proteomes" id="UP000262195">
    <property type="component" value="Unassembled WGS sequence"/>
</dbReference>
<feature type="binding site" evidence="12">
    <location>
        <begin position="22"/>
        <end position="23"/>
    </location>
    <ligand>
        <name>phosphoenolpyruvate</name>
        <dbReference type="ChEBI" id="CHEBI:58702"/>
    </ligand>
</feature>
<evidence type="ECO:0000256" key="12">
    <source>
        <dbReference type="HAMAP-Rule" id="MF_00111"/>
    </source>
</evidence>
<dbReference type="GO" id="GO:0019277">
    <property type="term" value="P:UDP-N-acetylgalactosamine biosynthetic process"/>
    <property type="evidence" value="ECO:0007669"/>
    <property type="project" value="InterPro"/>
</dbReference>
<evidence type="ECO:0000256" key="4">
    <source>
        <dbReference type="ARBA" id="ARBA00022618"/>
    </source>
</evidence>
<feature type="binding site" evidence="12">
    <location>
        <position position="307"/>
    </location>
    <ligand>
        <name>UDP-N-acetyl-alpha-D-glucosamine</name>
        <dbReference type="ChEBI" id="CHEBI:57705"/>
    </ligand>
</feature>
<dbReference type="EMBL" id="DQHO01000024">
    <property type="protein sequence ID" value="HCS93801.1"/>
    <property type="molecule type" value="Genomic_DNA"/>
</dbReference>
<dbReference type="Gene3D" id="3.65.10.10">
    <property type="entry name" value="Enolpyruvate transferase domain"/>
    <property type="match status" value="2"/>
</dbReference>
<dbReference type="GO" id="GO:0071555">
    <property type="term" value="P:cell wall organization"/>
    <property type="evidence" value="ECO:0007669"/>
    <property type="project" value="UniProtKB-KW"/>
</dbReference>
<feature type="domain" description="Enolpyruvate transferase" evidence="13">
    <location>
        <begin position="6"/>
        <end position="408"/>
    </location>
</feature>
<dbReference type="GO" id="GO:0008360">
    <property type="term" value="P:regulation of cell shape"/>
    <property type="evidence" value="ECO:0007669"/>
    <property type="project" value="UniProtKB-KW"/>
</dbReference>
<dbReference type="CDD" id="cd01555">
    <property type="entry name" value="UdpNAET"/>
    <property type="match status" value="1"/>
</dbReference>
<protein>
    <recommendedName>
        <fullName evidence="12">UDP-N-acetylglucosamine 1-carboxyvinyltransferase</fullName>
        <ecNumber evidence="12">2.5.1.7</ecNumber>
    </recommendedName>
    <alternativeName>
        <fullName evidence="12">Enoylpyruvate transferase</fullName>
    </alternativeName>
    <alternativeName>
        <fullName evidence="12">UDP-N-acetylglucosamine enolpyruvyl transferase</fullName>
        <shortName evidence="12">EPT</shortName>
    </alternativeName>
</protein>
<evidence type="ECO:0000256" key="5">
    <source>
        <dbReference type="ARBA" id="ARBA00022679"/>
    </source>
</evidence>
<gene>
    <name evidence="12 14" type="primary">murA</name>
    <name evidence="14" type="ORF">DIW15_03710</name>
</gene>
<sequence>MDVMKVKGGNPLKGTVRVEGAKNAVLPIIAASILGTETVSDFQNVPNLSDVHTMLKVLDALQVKTNFNEENYTVKIDATGQLSTTAPFEYVSKMRASIVVMGPLLARYNHAKVALPGGCTIGSRPIDIHLKGFEAMGAKITLQNGYVEATCDGLHGATIYLDFPSVGATQNLMMAASLATGTTILENVAREPEIVDLANYLNKMGAKIVGAGTETLRIEGVDQLRGTNHAIIPDRIEAGTFMIAAAVTGGDVFIEDAVVEHNRALVAKLTQMRVVFRETPDGIRVIGPRRLKATDAKTLPYPGFPTDIQAPFTIAQVLADGKSSMTETVFENRFRHLEEMRRMNLNFTTQGQTAFLPGNTALNGAVVAATDLRAAAALIIAGLCATGETTVTNLQYLDRGYYHFKEKLESLGANITRVESPITVA</sequence>
<dbReference type="InterPro" id="IPR013792">
    <property type="entry name" value="RNA3'P_cycl/enolpyr_Trfase_a/b"/>
</dbReference>
<keyword evidence="9 12" id="KW-0961">Cell wall biogenesis/degradation</keyword>
<comment type="catalytic activity">
    <reaction evidence="11 12">
        <text>phosphoenolpyruvate + UDP-N-acetyl-alpha-D-glucosamine = UDP-N-acetyl-3-O-(1-carboxyvinyl)-alpha-D-glucosamine + phosphate</text>
        <dbReference type="Rhea" id="RHEA:18681"/>
        <dbReference type="ChEBI" id="CHEBI:43474"/>
        <dbReference type="ChEBI" id="CHEBI:57705"/>
        <dbReference type="ChEBI" id="CHEBI:58702"/>
        <dbReference type="ChEBI" id="CHEBI:68483"/>
        <dbReference type="EC" id="2.5.1.7"/>
    </reaction>
</comment>
<feature type="binding site" evidence="12">
    <location>
        <position position="95"/>
    </location>
    <ligand>
        <name>UDP-N-acetyl-alpha-D-glucosamine</name>
        <dbReference type="ChEBI" id="CHEBI:57705"/>
    </ligand>
</feature>
<dbReference type="FunFam" id="3.65.10.10:FF:000001">
    <property type="entry name" value="UDP-N-acetylglucosamine 1-carboxyvinyltransferase"/>
    <property type="match status" value="1"/>
</dbReference>
<reference evidence="14 15" key="1">
    <citation type="journal article" date="2018" name="Nat. Biotechnol.">
        <title>A standardized bacterial taxonomy based on genome phylogeny substantially revises the tree of life.</title>
        <authorList>
            <person name="Parks D.H."/>
            <person name="Chuvochina M."/>
            <person name="Waite D.W."/>
            <person name="Rinke C."/>
            <person name="Skarshewski A."/>
            <person name="Chaumeil P.A."/>
            <person name="Hugenholtz P."/>
        </authorList>
    </citation>
    <scope>NUCLEOTIDE SEQUENCE [LARGE SCALE GENOMIC DNA]</scope>
    <source>
        <strain evidence="14">UBA11306</strain>
    </source>
</reference>
<dbReference type="STRING" id="1121105.GCA_000421665_01159"/>
<dbReference type="InterPro" id="IPR036968">
    <property type="entry name" value="Enolpyruvate_Tfrase_sf"/>
</dbReference>
<accession>A0A3D4S771</accession>
<evidence type="ECO:0000256" key="11">
    <source>
        <dbReference type="ARBA" id="ARBA00047527"/>
    </source>
</evidence>
<dbReference type="GO" id="GO:0005737">
    <property type="term" value="C:cytoplasm"/>
    <property type="evidence" value="ECO:0007669"/>
    <property type="project" value="UniProtKB-SubCell"/>
</dbReference>
<keyword evidence="8 12" id="KW-0131">Cell cycle</keyword>
<keyword evidence="12" id="KW-0670">Pyruvate</keyword>
<dbReference type="PANTHER" id="PTHR43783:SF1">
    <property type="entry name" value="UDP-N-ACETYLGLUCOSAMINE 1-CARBOXYVINYLTRANSFERASE"/>
    <property type="match status" value="1"/>
</dbReference>
<dbReference type="AlphaFoldDB" id="A0A3D4S771"/>
<evidence type="ECO:0000313" key="14">
    <source>
        <dbReference type="EMBL" id="HCS93801.1"/>
    </source>
</evidence>
<dbReference type="GO" id="GO:0051301">
    <property type="term" value="P:cell division"/>
    <property type="evidence" value="ECO:0007669"/>
    <property type="project" value="UniProtKB-KW"/>
</dbReference>
<evidence type="ECO:0000259" key="13">
    <source>
        <dbReference type="Pfam" id="PF00275"/>
    </source>
</evidence>
<organism evidence="14 15">
    <name type="scientific">Bavariicoccus seileri</name>
    <dbReference type="NCBI Taxonomy" id="549685"/>
    <lineage>
        <taxon>Bacteria</taxon>
        <taxon>Bacillati</taxon>
        <taxon>Bacillota</taxon>
        <taxon>Bacilli</taxon>
        <taxon>Lactobacillales</taxon>
        <taxon>Enterococcaceae</taxon>
        <taxon>Bavariicoccus</taxon>
    </lineage>
</organism>
<feature type="binding site" evidence="12">
    <location>
        <position position="329"/>
    </location>
    <ligand>
        <name>UDP-N-acetyl-alpha-D-glucosamine</name>
        <dbReference type="ChEBI" id="CHEBI:57705"/>
    </ligand>
</feature>
<dbReference type="InterPro" id="IPR005750">
    <property type="entry name" value="UDP_GlcNAc_COvinyl_MurA"/>
</dbReference>
<evidence type="ECO:0000256" key="8">
    <source>
        <dbReference type="ARBA" id="ARBA00023306"/>
    </source>
</evidence>
<dbReference type="HAMAP" id="MF_00111">
    <property type="entry name" value="MurA"/>
    <property type="match status" value="1"/>
</dbReference>
<evidence type="ECO:0000256" key="3">
    <source>
        <dbReference type="ARBA" id="ARBA00022490"/>
    </source>
</evidence>
<keyword evidence="3 12" id="KW-0963">Cytoplasm</keyword>
<keyword evidence="7 12" id="KW-0573">Peptidoglycan synthesis</keyword>
<evidence type="ECO:0000256" key="10">
    <source>
        <dbReference type="ARBA" id="ARBA00038367"/>
    </source>
</evidence>
<evidence type="ECO:0000313" key="15">
    <source>
        <dbReference type="Proteomes" id="UP000262195"/>
    </source>
</evidence>
<dbReference type="NCBIfam" id="NF006873">
    <property type="entry name" value="PRK09369.1"/>
    <property type="match status" value="1"/>
</dbReference>
<dbReference type="SUPFAM" id="SSF55205">
    <property type="entry name" value="EPT/RTPC-like"/>
    <property type="match status" value="1"/>
</dbReference>
<evidence type="ECO:0000256" key="9">
    <source>
        <dbReference type="ARBA" id="ARBA00023316"/>
    </source>
</evidence>
<comment type="pathway">
    <text evidence="2 12">Cell wall biogenesis; peptidoglycan biosynthesis.</text>
</comment>
<comment type="caution">
    <text evidence="12">Lacks conserved residue(s) required for the propagation of feature annotation.</text>
</comment>
<keyword evidence="6 12" id="KW-0133">Cell shape</keyword>
<proteinExistence type="inferred from homology"/>
<comment type="subcellular location">
    <subcellularLocation>
        <location evidence="1 12">Cytoplasm</location>
    </subcellularLocation>
</comment>
<comment type="caution">
    <text evidence="14">The sequence shown here is derived from an EMBL/GenBank/DDBJ whole genome shotgun (WGS) entry which is preliminary data.</text>
</comment>
<evidence type="ECO:0000256" key="6">
    <source>
        <dbReference type="ARBA" id="ARBA00022960"/>
    </source>
</evidence>
<dbReference type="InterPro" id="IPR001986">
    <property type="entry name" value="Enolpyruvate_Tfrase_dom"/>
</dbReference>
<dbReference type="NCBIfam" id="TIGR01072">
    <property type="entry name" value="murA"/>
    <property type="match status" value="1"/>
</dbReference>
<dbReference type="GO" id="GO:0008760">
    <property type="term" value="F:UDP-N-acetylglucosamine 1-carboxyvinyltransferase activity"/>
    <property type="evidence" value="ECO:0007669"/>
    <property type="project" value="UniProtKB-UniRule"/>
</dbReference>
<dbReference type="Pfam" id="PF00275">
    <property type="entry name" value="EPSP_synthase"/>
    <property type="match status" value="1"/>
</dbReference>
<dbReference type="UniPathway" id="UPA00219"/>
<name>A0A3D4S771_9ENTE</name>